<feature type="region of interest" description="Disordered" evidence="1">
    <location>
        <begin position="287"/>
        <end position="313"/>
    </location>
</feature>
<comment type="caution">
    <text evidence="2">The sequence shown here is derived from an EMBL/GenBank/DDBJ whole genome shotgun (WGS) entry which is preliminary data.</text>
</comment>
<evidence type="ECO:0000313" key="3">
    <source>
        <dbReference type="Proteomes" id="UP000813824"/>
    </source>
</evidence>
<organism evidence="2 3">
    <name type="scientific">Cristinia sonorae</name>
    <dbReference type="NCBI Taxonomy" id="1940300"/>
    <lineage>
        <taxon>Eukaryota</taxon>
        <taxon>Fungi</taxon>
        <taxon>Dikarya</taxon>
        <taxon>Basidiomycota</taxon>
        <taxon>Agaricomycotina</taxon>
        <taxon>Agaricomycetes</taxon>
        <taxon>Agaricomycetidae</taxon>
        <taxon>Agaricales</taxon>
        <taxon>Pleurotineae</taxon>
        <taxon>Stephanosporaceae</taxon>
        <taxon>Cristinia</taxon>
    </lineage>
</organism>
<evidence type="ECO:0000313" key="2">
    <source>
        <dbReference type="EMBL" id="KAH8087871.1"/>
    </source>
</evidence>
<dbReference type="EMBL" id="JAEVFJ010000040">
    <property type="protein sequence ID" value="KAH8087871.1"/>
    <property type="molecule type" value="Genomic_DNA"/>
</dbReference>
<protein>
    <submittedName>
        <fullName evidence="2">Uncharacterized protein</fullName>
    </submittedName>
</protein>
<keyword evidence="3" id="KW-1185">Reference proteome</keyword>
<feature type="region of interest" description="Disordered" evidence="1">
    <location>
        <begin position="46"/>
        <end position="68"/>
    </location>
</feature>
<feature type="region of interest" description="Disordered" evidence="1">
    <location>
        <begin position="178"/>
        <end position="197"/>
    </location>
</feature>
<reference evidence="2" key="1">
    <citation type="journal article" date="2021" name="New Phytol.">
        <title>Evolutionary innovations through gain and loss of genes in the ectomycorrhizal Boletales.</title>
        <authorList>
            <person name="Wu G."/>
            <person name="Miyauchi S."/>
            <person name="Morin E."/>
            <person name="Kuo A."/>
            <person name="Drula E."/>
            <person name="Varga T."/>
            <person name="Kohler A."/>
            <person name="Feng B."/>
            <person name="Cao Y."/>
            <person name="Lipzen A."/>
            <person name="Daum C."/>
            <person name="Hundley H."/>
            <person name="Pangilinan J."/>
            <person name="Johnson J."/>
            <person name="Barry K."/>
            <person name="LaButti K."/>
            <person name="Ng V."/>
            <person name="Ahrendt S."/>
            <person name="Min B."/>
            <person name="Choi I.G."/>
            <person name="Park H."/>
            <person name="Plett J.M."/>
            <person name="Magnuson J."/>
            <person name="Spatafora J.W."/>
            <person name="Nagy L.G."/>
            <person name="Henrissat B."/>
            <person name="Grigoriev I.V."/>
            <person name="Yang Z.L."/>
            <person name="Xu J."/>
            <person name="Martin F.M."/>
        </authorList>
    </citation>
    <scope>NUCLEOTIDE SEQUENCE</scope>
    <source>
        <strain evidence="2">KKN 215</strain>
    </source>
</reference>
<dbReference type="Proteomes" id="UP000813824">
    <property type="component" value="Unassembled WGS sequence"/>
</dbReference>
<feature type="compositionally biased region" description="Low complexity" evidence="1">
    <location>
        <begin position="46"/>
        <end position="60"/>
    </location>
</feature>
<name>A0A8K0XLU1_9AGAR</name>
<dbReference type="AlphaFoldDB" id="A0A8K0XLU1"/>
<sequence>MPTLPRVRMSQQSTACADTENGPCITCILDHHHPFPSYYPYNPSFMSQQSGSSQPQAGPSNTHHQEPTPLVWNRLPSIKILRPPQGRYSTNADERCFTYCSQTVHGRLSQAEPWCRTVCIRKVFNHEVKRALAVYEQDPDTHSRNLNTVQVDTKFPLPPEGQEAARYFSSLFGLRPPSSTSAQSSRDSDAEWHSISGTSKPVDEQKYWKEGWYLWMSQSRWAAQEKMDLMMCDLEKQAEWQRYKDRVLEDWNAFEQGQLQGGRPISIGDSAMEDHGHGLNPALTVQEKSAGQDHAHDPSATGVPPQPFPDSASQSLLVELPPPLPPLDKSVRAFLAPSFRLLETTRRTIHSGEQARFARQVWDKALTPEPYMLVQKLLRHTWKFWTEQTPEDKDKKGS</sequence>
<dbReference type="OrthoDB" id="3171382at2759"/>
<evidence type="ECO:0000256" key="1">
    <source>
        <dbReference type="SAM" id="MobiDB-lite"/>
    </source>
</evidence>
<gene>
    <name evidence="2" type="ORF">BXZ70DRAFT_955478</name>
</gene>
<accession>A0A8K0XLU1</accession>
<proteinExistence type="predicted"/>